<dbReference type="PANTHER" id="PTHR12303:SF13">
    <property type="match status" value="1"/>
</dbReference>
<dbReference type="InterPro" id="IPR029063">
    <property type="entry name" value="SAM-dependent_MTases_sf"/>
</dbReference>
<dbReference type="InterPro" id="IPR012901">
    <property type="entry name" value="CARME"/>
</dbReference>
<accession>A0A164MTH3</accession>
<dbReference type="SUPFAM" id="SSF53335">
    <property type="entry name" value="S-adenosyl-L-methionine-dependent methyltransferases"/>
    <property type="match status" value="1"/>
</dbReference>
<organism evidence="2 3">
    <name type="scientific">Sistotremastrum niveocremeum HHB9708</name>
    <dbReference type="NCBI Taxonomy" id="1314777"/>
    <lineage>
        <taxon>Eukaryota</taxon>
        <taxon>Fungi</taxon>
        <taxon>Dikarya</taxon>
        <taxon>Basidiomycota</taxon>
        <taxon>Agaricomycotina</taxon>
        <taxon>Agaricomycetes</taxon>
        <taxon>Sistotremastrales</taxon>
        <taxon>Sistotremastraceae</taxon>
        <taxon>Sertulicium</taxon>
        <taxon>Sertulicium niveocremeum</taxon>
    </lineage>
</organism>
<feature type="signal peptide" evidence="1">
    <location>
        <begin position="1"/>
        <end position="24"/>
    </location>
</feature>
<dbReference type="Gene3D" id="3.40.50.150">
    <property type="entry name" value="Vaccinia Virus protein VP39"/>
    <property type="match status" value="1"/>
</dbReference>
<dbReference type="STRING" id="1314777.A0A164MTH3"/>
<reference evidence="2 3" key="1">
    <citation type="journal article" date="2016" name="Mol. Biol. Evol.">
        <title>Comparative Genomics of Early-Diverging Mushroom-Forming Fungi Provides Insights into the Origins of Lignocellulose Decay Capabilities.</title>
        <authorList>
            <person name="Nagy L.G."/>
            <person name="Riley R."/>
            <person name="Tritt A."/>
            <person name="Adam C."/>
            <person name="Daum C."/>
            <person name="Floudas D."/>
            <person name="Sun H."/>
            <person name="Yadav J.S."/>
            <person name="Pangilinan J."/>
            <person name="Larsson K.H."/>
            <person name="Matsuura K."/>
            <person name="Barry K."/>
            <person name="Labutti K."/>
            <person name="Kuo R."/>
            <person name="Ohm R.A."/>
            <person name="Bhattacharya S.S."/>
            <person name="Shirouzu T."/>
            <person name="Yoshinaga Y."/>
            <person name="Martin F.M."/>
            <person name="Grigoriev I.V."/>
            <person name="Hibbett D.S."/>
        </authorList>
    </citation>
    <scope>NUCLEOTIDE SEQUENCE [LARGE SCALE GENOMIC DNA]</scope>
    <source>
        <strain evidence="2 3">HHB9708</strain>
    </source>
</reference>
<dbReference type="OrthoDB" id="978at2759"/>
<dbReference type="PANTHER" id="PTHR12303">
    <property type="entry name" value="CARNOSINE N-METHYLTRANSFERASE"/>
    <property type="match status" value="1"/>
</dbReference>
<keyword evidence="1" id="KW-0732">Signal</keyword>
<sequence>MALNAKRGVFLVLSGILILGLALAFERYPEMISELKAIIWGTAPTPQLSAFSLPRAVNSYSRYAEEAGWEPSKMRNTYAKIGSRRRIGSQLGYPKKLERFRETIAINSRVTNAIVALAHEEYGDEARTTQGDGTDLGRVREALKHFVRDWSEEGREEREKTFRPILDVLKESRPTDRQGASVLIPGAGLGRLAWEISQLGYNTTAVEISPYMNLAHRFLLSPKTTTMPNQHTIHPYSHWFSHQRTTDSLMRSITFPDVVPRLSDNLHLREGDFLSLPTPKLPVLTQSTHSTSSEFPSSAEDIDAEEHGYDYIVTLFFIDTSLNILSTLQKIHSLLRSGGTWINLGPLLWTGGAASVMELSLDEMMEAIRMSGFAVHQSSDGVRGRKTVECEYTADKNAMMKWVYQAEFWVATKTR</sequence>
<evidence type="ECO:0000313" key="3">
    <source>
        <dbReference type="Proteomes" id="UP000076722"/>
    </source>
</evidence>
<evidence type="ECO:0000256" key="1">
    <source>
        <dbReference type="SAM" id="SignalP"/>
    </source>
</evidence>
<dbReference type="AlphaFoldDB" id="A0A164MTH3"/>
<dbReference type="Proteomes" id="UP000076722">
    <property type="component" value="Unassembled WGS sequence"/>
</dbReference>
<protein>
    <submittedName>
        <fullName evidence="2">N2227-domain-containing protein</fullName>
    </submittedName>
</protein>
<dbReference type="EMBL" id="KV419459">
    <property type="protein sequence ID" value="KZS87018.1"/>
    <property type="molecule type" value="Genomic_DNA"/>
</dbReference>
<name>A0A164MTH3_9AGAM</name>
<dbReference type="GO" id="GO:0008757">
    <property type="term" value="F:S-adenosylmethionine-dependent methyltransferase activity"/>
    <property type="evidence" value="ECO:0007669"/>
    <property type="project" value="InterPro"/>
</dbReference>
<proteinExistence type="predicted"/>
<keyword evidence="3" id="KW-1185">Reference proteome</keyword>
<dbReference type="SMART" id="SM01296">
    <property type="entry name" value="N2227"/>
    <property type="match status" value="1"/>
</dbReference>
<feature type="chain" id="PRO_5007851835" evidence="1">
    <location>
        <begin position="25"/>
        <end position="415"/>
    </location>
</feature>
<gene>
    <name evidence="2" type="ORF">SISNIDRAFT_461272</name>
</gene>
<dbReference type="Pfam" id="PF07942">
    <property type="entry name" value="CARME"/>
    <property type="match status" value="1"/>
</dbReference>
<evidence type="ECO:0000313" key="2">
    <source>
        <dbReference type="EMBL" id="KZS87018.1"/>
    </source>
</evidence>